<dbReference type="AlphaFoldDB" id="A0A7X6I4Y2"/>
<sequence length="215" mass="24067">MKYTLAALGSSLLFAAAAAHAQDAHREIFPTWDGSVLNMRSLRVGPDGGYRNVKVRIGAMRLAWFGGCKRVSYGQSGYGNAFLDWPVQYKQDYDGFPHWLEIQNVVVGDEICGPVSVILDSFEVLSVQSAWSFACLAAHLTDARFDAIQPGMTLTQVEDLLQCPGRVRYYQPDQAGGYWRFEFTAVDQWRKIGVFVDANTARVRTFGYYKTNALD</sequence>
<comment type="caution">
    <text evidence="2">The sequence shown here is derived from an EMBL/GenBank/DDBJ whole genome shotgun (WGS) entry which is preliminary data.</text>
</comment>
<reference evidence="2 3" key="1">
    <citation type="journal article" date="2020" name="Nature">
        <title>Bacterial chemolithoautotrophy via manganese oxidation.</title>
        <authorList>
            <person name="Yu H."/>
            <person name="Leadbetter J.R."/>
        </authorList>
    </citation>
    <scope>NUCLEOTIDE SEQUENCE [LARGE SCALE GENOMIC DNA]</scope>
    <source>
        <strain evidence="2 3">RBP-1</strain>
    </source>
</reference>
<organism evidence="2 3">
    <name type="scientific">Ramlibacter lithotrophicus</name>
    <dbReference type="NCBI Taxonomy" id="2606681"/>
    <lineage>
        <taxon>Bacteria</taxon>
        <taxon>Pseudomonadati</taxon>
        <taxon>Pseudomonadota</taxon>
        <taxon>Betaproteobacteria</taxon>
        <taxon>Burkholderiales</taxon>
        <taxon>Comamonadaceae</taxon>
        <taxon>Ramlibacter</taxon>
    </lineage>
</organism>
<evidence type="ECO:0000313" key="2">
    <source>
        <dbReference type="EMBL" id="NKE64781.1"/>
    </source>
</evidence>
<dbReference type="Proteomes" id="UP000521868">
    <property type="component" value="Unassembled WGS sequence"/>
</dbReference>
<feature type="chain" id="PRO_5030697313" description="Outer membrane protein assembly factor BamE" evidence="1">
    <location>
        <begin position="22"/>
        <end position="215"/>
    </location>
</feature>
<keyword evidence="3" id="KW-1185">Reference proteome</keyword>
<evidence type="ECO:0008006" key="4">
    <source>
        <dbReference type="Google" id="ProtNLM"/>
    </source>
</evidence>
<name>A0A7X6I4Y2_9BURK</name>
<gene>
    <name evidence="2" type="ORF">RAMLITH_03020</name>
</gene>
<keyword evidence="1" id="KW-0732">Signal</keyword>
<dbReference type="RefSeq" id="WP_168105841.1">
    <property type="nucleotide sequence ID" value="NZ_VTOX01000001.1"/>
</dbReference>
<accession>A0A7X6I4Y2</accession>
<evidence type="ECO:0000313" key="3">
    <source>
        <dbReference type="Proteomes" id="UP000521868"/>
    </source>
</evidence>
<evidence type="ECO:0000256" key="1">
    <source>
        <dbReference type="SAM" id="SignalP"/>
    </source>
</evidence>
<protein>
    <recommendedName>
        <fullName evidence="4">Outer membrane protein assembly factor BamE</fullName>
    </recommendedName>
</protein>
<feature type="signal peptide" evidence="1">
    <location>
        <begin position="1"/>
        <end position="21"/>
    </location>
</feature>
<dbReference type="EMBL" id="VTOX01000001">
    <property type="protein sequence ID" value="NKE64781.1"/>
    <property type="molecule type" value="Genomic_DNA"/>
</dbReference>
<proteinExistence type="predicted"/>